<sequence length="123" mass="12778">PSSVFICGCRAGNPEGSVAALLVATALPALFDPVHHGAALSCLTTGTGSACGTGGLLTRLRGLAPTGDGEHRAAQHDEEPHHADPDLLCDHSGHEERDTHKKARDRLVDPPPGVRTQPASLKR</sequence>
<evidence type="ECO:0000313" key="3">
    <source>
        <dbReference type="Proteomes" id="UP000010411"/>
    </source>
</evidence>
<evidence type="ECO:0000313" key="2">
    <source>
        <dbReference type="EMBL" id="EKX61478.1"/>
    </source>
</evidence>
<protein>
    <submittedName>
        <fullName evidence="2">Uncharacterized protein</fullName>
    </submittedName>
</protein>
<proteinExistence type="predicted"/>
<dbReference type="AlphaFoldDB" id="L1KM69"/>
<dbReference type="EMBL" id="AEJC01000592">
    <property type="protein sequence ID" value="EKX61478.1"/>
    <property type="molecule type" value="Genomic_DNA"/>
</dbReference>
<keyword evidence="3" id="KW-1185">Reference proteome</keyword>
<feature type="compositionally biased region" description="Basic and acidic residues" evidence="1">
    <location>
        <begin position="68"/>
        <end position="99"/>
    </location>
</feature>
<feature type="region of interest" description="Disordered" evidence="1">
    <location>
        <begin position="63"/>
        <end position="123"/>
    </location>
</feature>
<dbReference type="Proteomes" id="UP000010411">
    <property type="component" value="Unassembled WGS sequence"/>
</dbReference>
<name>L1KM69_9ACTN</name>
<reference evidence="2 3" key="1">
    <citation type="submission" date="2012-11" db="EMBL/GenBank/DDBJ databases">
        <authorList>
            <person name="Huguet-Tapia J.C."/>
            <person name="Durkin A.S."/>
            <person name="Pettis G.S."/>
            <person name="Badger J.H."/>
        </authorList>
    </citation>
    <scope>NUCLEOTIDE SEQUENCE [LARGE SCALE GENOMIC DNA]</scope>
    <source>
        <strain evidence="2 3">91-03</strain>
    </source>
</reference>
<evidence type="ECO:0000256" key="1">
    <source>
        <dbReference type="SAM" id="MobiDB-lite"/>
    </source>
</evidence>
<organism evidence="2 3">
    <name type="scientific">Streptomyces ipomoeae 91-03</name>
    <dbReference type="NCBI Taxonomy" id="698759"/>
    <lineage>
        <taxon>Bacteria</taxon>
        <taxon>Bacillati</taxon>
        <taxon>Actinomycetota</taxon>
        <taxon>Actinomycetes</taxon>
        <taxon>Kitasatosporales</taxon>
        <taxon>Streptomycetaceae</taxon>
        <taxon>Streptomyces</taxon>
    </lineage>
</organism>
<accession>L1KM69</accession>
<feature type="non-terminal residue" evidence="2">
    <location>
        <position position="1"/>
    </location>
</feature>
<comment type="caution">
    <text evidence="2">The sequence shown here is derived from an EMBL/GenBank/DDBJ whole genome shotgun (WGS) entry which is preliminary data.</text>
</comment>
<gene>
    <name evidence="2" type="ORF">STRIP9103_02294</name>
</gene>